<keyword evidence="2" id="KW-1185">Reference proteome</keyword>
<dbReference type="EMBL" id="LSRX01001559">
    <property type="protein sequence ID" value="OLP78814.1"/>
    <property type="molecule type" value="Genomic_DNA"/>
</dbReference>
<protein>
    <submittedName>
        <fullName evidence="1">Uncharacterized protein</fullName>
    </submittedName>
</protein>
<gene>
    <name evidence="1" type="ORF">AK812_SmicGene40971</name>
</gene>
<evidence type="ECO:0000313" key="1">
    <source>
        <dbReference type="EMBL" id="OLP78814.1"/>
    </source>
</evidence>
<organism evidence="1 2">
    <name type="scientific">Symbiodinium microadriaticum</name>
    <name type="common">Dinoflagellate</name>
    <name type="synonym">Zooxanthella microadriatica</name>
    <dbReference type="NCBI Taxonomy" id="2951"/>
    <lineage>
        <taxon>Eukaryota</taxon>
        <taxon>Sar</taxon>
        <taxon>Alveolata</taxon>
        <taxon>Dinophyceae</taxon>
        <taxon>Suessiales</taxon>
        <taxon>Symbiodiniaceae</taxon>
        <taxon>Symbiodinium</taxon>
    </lineage>
</organism>
<comment type="caution">
    <text evidence="1">The sequence shown here is derived from an EMBL/GenBank/DDBJ whole genome shotgun (WGS) entry which is preliminary data.</text>
</comment>
<accession>A0A1Q9C7A7</accession>
<sequence>MVSAPEAAVAKPRGLSILRKALARWALQGNALRQKRPQPATTCAGETPLKDGVDDVLHVLRYDCFRAEHLLPHWSGSERLQQMPYLPVALEQ</sequence>
<evidence type="ECO:0000313" key="2">
    <source>
        <dbReference type="Proteomes" id="UP000186817"/>
    </source>
</evidence>
<dbReference type="AlphaFoldDB" id="A0A1Q9C7A7"/>
<proteinExistence type="predicted"/>
<dbReference type="Proteomes" id="UP000186817">
    <property type="component" value="Unassembled WGS sequence"/>
</dbReference>
<reference evidence="1 2" key="1">
    <citation type="submission" date="2016-02" db="EMBL/GenBank/DDBJ databases">
        <title>Genome analysis of coral dinoflagellate symbionts highlights evolutionary adaptations to a symbiotic lifestyle.</title>
        <authorList>
            <person name="Aranda M."/>
            <person name="Li Y."/>
            <person name="Liew Y.J."/>
            <person name="Baumgarten S."/>
            <person name="Simakov O."/>
            <person name="Wilson M."/>
            <person name="Piel J."/>
            <person name="Ashoor H."/>
            <person name="Bougouffa S."/>
            <person name="Bajic V.B."/>
            <person name="Ryu T."/>
            <person name="Ravasi T."/>
            <person name="Bayer T."/>
            <person name="Micklem G."/>
            <person name="Kim H."/>
            <person name="Bhak J."/>
            <person name="Lajeunesse T.C."/>
            <person name="Voolstra C.R."/>
        </authorList>
    </citation>
    <scope>NUCLEOTIDE SEQUENCE [LARGE SCALE GENOMIC DNA]</scope>
    <source>
        <strain evidence="1 2">CCMP2467</strain>
    </source>
</reference>
<name>A0A1Q9C7A7_SYMMI</name>